<proteinExistence type="predicted"/>
<dbReference type="InterPro" id="IPR030395">
    <property type="entry name" value="GP_PDE_dom"/>
</dbReference>
<feature type="chain" id="PRO_5047373324" evidence="1">
    <location>
        <begin position="30"/>
        <end position="301"/>
    </location>
</feature>
<evidence type="ECO:0000256" key="1">
    <source>
        <dbReference type="SAM" id="SignalP"/>
    </source>
</evidence>
<keyword evidence="1" id="KW-0732">Signal</keyword>
<dbReference type="Proteomes" id="UP001148125">
    <property type="component" value="Unassembled WGS sequence"/>
</dbReference>
<dbReference type="SUPFAM" id="SSF51695">
    <property type="entry name" value="PLC-like phosphodiesterases"/>
    <property type="match status" value="1"/>
</dbReference>
<organism evidence="3 4">
    <name type="scientific">Alkalihalobacterium chitinilyticum</name>
    <dbReference type="NCBI Taxonomy" id="2980103"/>
    <lineage>
        <taxon>Bacteria</taxon>
        <taxon>Bacillati</taxon>
        <taxon>Bacillota</taxon>
        <taxon>Bacilli</taxon>
        <taxon>Bacillales</taxon>
        <taxon>Bacillaceae</taxon>
        <taxon>Alkalihalobacterium</taxon>
    </lineage>
</organism>
<name>A0ABT5VLZ1_9BACI</name>
<accession>A0ABT5VLZ1</accession>
<dbReference type="InterPro" id="IPR017946">
    <property type="entry name" value="PLC-like_Pdiesterase_TIM-brl"/>
</dbReference>
<dbReference type="EMBL" id="JAOTPO010000031">
    <property type="protein sequence ID" value="MDE5416280.1"/>
    <property type="molecule type" value="Genomic_DNA"/>
</dbReference>
<dbReference type="CDD" id="cd08601">
    <property type="entry name" value="GDPD_SaGlpQ_like"/>
    <property type="match status" value="1"/>
</dbReference>
<reference evidence="3" key="1">
    <citation type="submission" date="2024-05" db="EMBL/GenBank/DDBJ databases">
        <title>Alkalihalobacillus sp. strain MEB203 novel alkaliphilic bacterium from Lonar Lake, India.</title>
        <authorList>
            <person name="Joshi A."/>
            <person name="Thite S."/>
            <person name="Mengade P."/>
        </authorList>
    </citation>
    <scope>NUCLEOTIDE SEQUENCE</scope>
    <source>
        <strain evidence="3">MEB 203</strain>
    </source>
</reference>
<comment type="caution">
    <text evidence="3">The sequence shown here is derived from an EMBL/GenBank/DDBJ whole genome shotgun (WGS) entry which is preliminary data.</text>
</comment>
<dbReference type="Pfam" id="PF03009">
    <property type="entry name" value="GDPD"/>
    <property type="match status" value="1"/>
</dbReference>
<keyword evidence="4" id="KW-1185">Reference proteome</keyword>
<dbReference type="RefSeq" id="WP_275120871.1">
    <property type="nucleotide sequence ID" value="NZ_JAOTPO010000031.1"/>
</dbReference>
<protein>
    <submittedName>
        <fullName evidence="3">Glycerophosphodiester phosphodiesterase</fullName>
    </submittedName>
</protein>
<evidence type="ECO:0000313" key="3">
    <source>
        <dbReference type="EMBL" id="MDE5416280.1"/>
    </source>
</evidence>
<dbReference type="PANTHER" id="PTHR46211:SF7">
    <property type="entry name" value="GLYCEROPHOSPHODIESTER PHOSPHODIESTERASE"/>
    <property type="match status" value="1"/>
</dbReference>
<dbReference type="PANTHER" id="PTHR46211">
    <property type="entry name" value="GLYCEROPHOSPHORYL DIESTER PHOSPHODIESTERASE"/>
    <property type="match status" value="1"/>
</dbReference>
<feature type="signal peptide" evidence="1">
    <location>
        <begin position="1"/>
        <end position="29"/>
    </location>
</feature>
<evidence type="ECO:0000313" key="4">
    <source>
        <dbReference type="Proteomes" id="UP001148125"/>
    </source>
</evidence>
<evidence type="ECO:0000259" key="2">
    <source>
        <dbReference type="PROSITE" id="PS51704"/>
    </source>
</evidence>
<sequence length="301" mass="33552">MKKWLKRSAMLVVGLGLVTQLFGPSQSLAASQSSFPAPEQKIVNVAHRGASGHAPEHTMLAYELGLKMKADYIEIDLQMTKDGTLIAMHDTTVNRTTNGKGAVKDLTIEEIKSLDAGSWFNTRNPGKAKEEYVGLEVPTLEEIFQRFGRSTNYYIETKSPALYPGMEETLLELMDAYKLTGVNGRSSNVIIQSFHPDSLLIINEMNPNIPLVQLISTPLLGEAAEAQLNSIKQYAIGVGPNLNRINQDYVERVRNNGLHIHPYTVNTEENMRKALDLGVTGIFTDYPDLFDQVIKDFKRKK</sequence>
<gene>
    <name evidence="3" type="ORF">N7Z68_23550</name>
</gene>
<dbReference type="PROSITE" id="PS51704">
    <property type="entry name" value="GP_PDE"/>
    <property type="match status" value="1"/>
</dbReference>
<dbReference type="Gene3D" id="3.20.20.190">
    <property type="entry name" value="Phosphatidylinositol (PI) phosphodiesterase"/>
    <property type="match status" value="1"/>
</dbReference>
<feature type="domain" description="GP-PDE" evidence="2">
    <location>
        <begin position="42"/>
        <end position="294"/>
    </location>
</feature>